<gene>
    <name evidence="1" type="ORF">ACFSTF_12405</name>
</gene>
<dbReference type="Proteomes" id="UP001597458">
    <property type="component" value="Unassembled WGS sequence"/>
</dbReference>
<reference evidence="2" key="1">
    <citation type="journal article" date="2019" name="Int. J. Syst. Evol. Microbiol.">
        <title>The Global Catalogue of Microorganisms (GCM) 10K type strain sequencing project: providing services to taxonomists for standard genome sequencing and annotation.</title>
        <authorList>
            <consortium name="The Broad Institute Genomics Platform"/>
            <consortium name="The Broad Institute Genome Sequencing Center for Infectious Disease"/>
            <person name="Wu L."/>
            <person name="Ma J."/>
        </authorList>
    </citation>
    <scope>NUCLEOTIDE SEQUENCE [LARGE SCALE GENOMIC DNA]</scope>
    <source>
        <strain evidence="2">TISTR 2241</strain>
    </source>
</reference>
<dbReference type="RefSeq" id="WP_181406394.1">
    <property type="nucleotide sequence ID" value="NZ_JBHUMR010000014.1"/>
</dbReference>
<dbReference type="EMBL" id="JBHUMR010000014">
    <property type="protein sequence ID" value="MFD2618109.1"/>
    <property type="molecule type" value="Genomic_DNA"/>
</dbReference>
<evidence type="ECO:0000313" key="1">
    <source>
        <dbReference type="EMBL" id="MFD2618109.1"/>
    </source>
</evidence>
<organism evidence="1 2">
    <name type="scientific">Terrilactibacillus laevilacticus</name>
    <dbReference type="NCBI Taxonomy" id="1380157"/>
    <lineage>
        <taxon>Bacteria</taxon>
        <taxon>Bacillati</taxon>
        <taxon>Bacillota</taxon>
        <taxon>Bacilli</taxon>
        <taxon>Bacillales</taxon>
        <taxon>Bacillaceae</taxon>
        <taxon>Terrilactibacillus</taxon>
    </lineage>
</organism>
<accession>A0ABW5PT86</accession>
<sequence>MKEITLKNGWTIKINEDHFKSILTQSKVILIYDDLKVISEIELEKDSIMIKKYFIM</sequence>
<proteinExistence type="predicted"/>
<evidence type="ECO:0000313" key="2">
    <source>
        <dbReference type="Proteomes" id="UP001597458"/>
    </source>
</evidence>
<comment type="caution">
    <text evidence="1">The sequence shown here is derived from an EMBL/GenBank/DDBJ whole genome shotgun (WGS) entry which is preliminary data.</text>
</comment>
<protein>
    <submittedName>
        <fullName evidence="1">Uncharacterized protein</fullName>
    </submittedName>
</protein>
<name>A0ABW5PT86_9BACI</name>
<keyword evidence="2" id="KW-1185">Reference proteome</keyword>